<evidence type="ECO:0000256" key="1">
    <source>
        <dbReference type="ARBA" id="ARBA00004141"/>
    </source>
</evidence>
<dbReference type="CDD" id="cd16914">
    <property type="entry name" value="EcfT"/>
    <property type="match status" value="1"/>
</dbReference>
<feature type="transmembrane region" description="Helical" evidence="6">
    <location>
        <begin position="73"/>
        <end position="100"/>
    </location>
</feature>
<gene>
    <name evidence="7" type="ORF">HB912_00305</name>
</gene>
<dbReference type="InterPro" id="IPR051611">
    <property type="entry name" value="ECF_transporter_component"/>
</dbReference>
<feature type="transmembrane region" description="Helical" evidence="6">
    <location>
        <begin position="238"/>
        <end position="255"/>
    </location>
</feature>
<proteinExistence type="predicted"/>
<feature type="transmembrane region" description="Helical" evidence="6">
    <location>
        <begin position="120"/>
        <end position="144"/>
    </location>
</feature>
<comment type="caution">
    <text evidence="7">The sequence shown here is derived from an EMBL/GenBank/DDBJ whole genome shotgun (WGS) entry which is preliminary data.</text>
</comment>
<organism evidence="7 8">
    <name type="scientific">Listeria aquatica</name>
    <dbReference type="NCBI Taxonomy" id="1494960"/>
    <lineage>
        <taxon>Bacteria</taxon>
        <taxon>Bacillati</taxon>
        <taxon>Bacillota</taxon>
        <taxon>Bacilli</taxon>
        <taxon>Bacillales</taxon>
        <taxon>Listeriaceae</taxon>
        <taxon>Listeria</taxon>
    </lineage>
</organism>
<dbReference type="Pfam" id="PF02361">
    <property type="entry name" value="CbiQ"/>
    <property type="match status" value="1"/>
</dbReference>
<dbReference type="InterPro" id="IPR003339">
    <property type="entry name" value="ABC/ECF_trnsptr_transmembrane"/>
</dbReference>
<protein>
    <submittedName>
        <fullName evidence="7">Energy-coupling factor transporter transmembrane protein EcfT</fullName>
    </submittedName>
</protein>
<evidence type="ECO:0000256" key="6">
    <source>
        <dbReference type="SAM" id="Phobius"/>
    </source>
</evidence>
<comment type="subcellular location">
    <subcellularLocation>
        <location evidence="1">Membrane</location>
        <topology evidence="1">Multi-pass membrane protein</topology>
    </subcellularLocation>
</comment>
<keyword evidence="4 6" id="KW-1133">Transmembrane helix</keyword>
<evidence type="ECO:0000256" key="2">
    <source>
        <dbReference type="ARBA" id="ARBA00022475"/>
    </source>
</evidence>
<keyword evidence="3 6" id="KW-0812">Transmembrane</keyword>
<dbReference type="GO" id="GO:0005886">
    <property type="term" value="C:plasma membrane"/>
    <property type="evidence" value="ECO:0007669"/>
    <property type="project" value="UniProtKB-ARBA"/>
</dbReference>
<dbReference type="PANTHER" id="PTHR34857">
    <property type="entry name" value="SLL0384 PROTEIN"/>
    <property type="match status" value="1"/>
</dbReference>
<keyword evidence="2" id="KW-1003">Cell membrane</keyword>
<evidence type="ECO:0000313" key="8">
    <source>
        <dbReference type="Proteomes" id="UP000559885"/>
    </source>
</evidence>
<dbReference type="Proteomes" id="UP000559885">
    <property type="component" value="Unassembled WGS sequence"/>
</dbReference>
<sequence length="256" mass="29930">MSIYRKQVVQLGNNKDTFLASINPTLKLMTHLMIMFILMSSMSALFTLIILLISFVTGIFLAKWDYTYFRKNIFPYFLFALLVFWSMAAFGEGTHILWQWGWFRVSTESMQHGLVLAERAMAFILIGLLFISTTNVTDLVMSFIHQCKMPPKWGYGLLAGIRFIPDFQTELKEVVQAHKVRGYIKYNKLRQFVHYLLPLLTRGIRKAERTAVAIEARGFQEGQKRTFYKQTMVKKKDWLYMLTGICTVLLLRFLFV</sequence>
<accession>A0A841ZLE7</accession>
<keyword evidence="5 6" id="KW-0472">Membrane</keyword>
<reference evidence="7 8" key="1">
    <citation type="submission" date="2020-03" db="EMBL/GenBank/DDBJ databases">
        <title>Soil Listeria distribution.</title>
        <authorList>
            <person name="Liao J."/>
            <person name="Wiedmann M."/>
        </authorList>
    </citation>
    <scope>NUCLEOTIDE SEQUENCE [LARGE SCALE GENOMIC DNA]</scope>
    <source>
        <strain evidence="7 8">FSL L7-1507</strain>
    </source>
</reference>
<evidence type="ECO:0000313" key="7">
    <source>
        <dbReference type="EMBL" id="MBC1520084.1"/>
    </source>
</evidence>
<evidence type="ECO:0000256" key="5">
    <source>
        <dbReference type="ARBA" id="ARBA00023136"/>
    </source>
</evidence>
<dbReference type="AlphaFoldDB" id="A0A841ZLE7"/>
<evidence type="ECO:0000256" key="4">
    <source>
        <dbReference type="ARBA" id="ARBA00022989"/>
    </source>
</evidence>
<evidence type="ECO:0000256" key="3">
    <source>
        <dbReference type="ARBA" id="ARBA00022692"/>
    </source>
</evidence>
<name>A0A841ZLE7_9LIST</name>
<dbReference type="PANTHER" id="PTHR34857:SF2">
    <property type="entry name" value="SLL0384 PROTEIN"/>
    <property type="match status" value="1"/>
</dbReference>
<feature type="transmembrane region" description="Helical" evidence="6">
    <location>
        <begin position="33"/>
        <end position="61"/>
    </location>
</feature>
<dbReference type="EMBL" id="JAARRM010000001">
    <property type="protein sequence ID" value="MBC1520084.1"/>
    <property type="molecule type" value="Genomic_DNA"/>
</dbReference>